<organism evidence="2 3">
    <name type="scientific">Wansuia hejianensis</name>
    <dbReference type="NCBI Taxonomy" id="2763667"/>
    <lineage>
        <taxon>Bacteria</taxon>
        <taxon>Bacillati</taxon>
        <taxon>Bacillota</taxon>
        <taxon>Clostridia</taxon>
        <taxon>Lachnospirales</taxon>
        <taxon>Lachnospiraceae</taxon>
        <taxon>Wansuia</taxon>
    </lineage>
</organism>
<evidence type="ECO:0000256" key="1">
    <source>
        <dbReference type="SAM" id="Phobius"/>
    </source>
</evidence>
<keyword evidence="3" id="KW-1185">Reference proteome</keyword>
<evidence type="ECO:0000313" key="3">
    <source>
        <dbReference type="Proteomes" id="UP000515860"/>
    </source>
</evidence>
<accession>A0A7G9GC70</accession>
<feature type="transmembrane region" description="Helical" evidence="1">
    <location>
        <begin position="153"/>
        <end position="182"/>
    </location>
</feature>
<dbReference type="KEGG" id="whj:H9Q79_16235"/>
<protein>
    <submittedName>
        <fullName evidence="2">DUF624 domain-containing protein</fullName>
    </submittedName>
</protein>
<dbReference type="AlphaFoldDB" id="A0A7G9GC70"/>
<keyword evidence="1" id="KW-0472">Membrane</keyword>
<feature type="transmembrane region" description="Helical" evidence="1">
    <location>
        <begin position="79"/>
        <end position="99"/>
    </location>
</feature>
<feature type="transmembrane region" description="Helical" evidence="1">
    <location>
        <begin position="106"/>
        <end position="124"/>
    </location>
</feature>
<dbReference type="InterPro" id="IPR006938">
    <property type="entry name" value="DUF624"/>
</dbReference>
<feature type="transmembrane region" description="Helical" evidence="1">
    <location>
        <begin position="21"/>
        <end position="44"/>
    </location>
</feature>
<keyword evidence="1" id="KW-0812">Transmembrane</keyword>
<dbReference type="EMBL" id="CP060635">
    <property type="protein sequence ID" value="QNM08402.1"/>
    <property type="molecule type" value="Genomic_DNA"/>
</dbReference>
<keyword evidence="1" id="KW-1133">Transmembrane helix</keyword>
<gene>
    <name evidence="2" type="ORF">H9Q79_16235</name>
</gene>
<dbReference type="Pfam" id="PF04854">
    <property type="entry name" value="DUF624"/>
    <property type="match status" value="1"/>
</dbReference>
<reference evidence="2 3" key="1">
    <citation type="submission" date="2020-08" db="EMBL/GenBank/DDBJ databases">
        <authorList>
            <person name="Liu C."/>
            <person name="Sun Q."/>
        </authorList>
    </citation>
    <scope>NUCLEOTIDE SEQUENCE [LARGE SCALE GENOMIC DNA]</scope>
    <source>
        <strain evidence="2 3">NSJ-29</strain>
    </source>
</reference>
<evidence type="ECO:0000313" key="2">
    <source>
        <dbReference type="EMBL" id="QNM08402.1"/>
    </source>
</evidence>
<proteinExistence type="predicted"/>
<sequence length="206" mass="23832">MDAPPPADGMRRFWFLFCTHFFKIILLNLLYLLFCVPVFTIPAATAGMTNVLMKLWREGNCFLWADFWSEFKTEFPSRMFLWFAMQLVPMAFWFLPAFLGAKTVAFWLSLIAEAFILLIDAYWFPLVTTMDVSSAVSLKNACLLLPIAFKNSLAMLAVIALFYGVCYLLLPFTLPVILLFSFSCERLILCLRVQPVMEQWLVQKEE</sequence>
<dbReference type="Proteomes" id="UP000515860">
    <property type="component" value="Chromosome"/>
</dbReference>
<name>A0A7G9GC70_9FIRM</name>